<name>A0A6L5XX43_9FIRM</name>
<gene>
    <name evidence="1" type="ORF">FYJ58_04755</name>
</gene>
<sequence length="179" mass="21219">MSFNAPKIIENIKEIKIIYELNDKRDEKLNVALKKIENNMTIDTATEELMEKWEAILKINKSDTDTLDERRFRVKSRIFQKLPYTIRGLRHKLDSLCGEDGYILEIDHDTENITCYVQLFQKVKLKEVKSMLDAIIPLNMTIQVKLKYNTWGDMKSTTWKKINKYKWCEVKEVVIDAKN</sequence>
<organism evidence="1 2">
    <name type="scientific">Velocimicrobium porci</name>
    <dbReference type="NCBI Taxonomy" id="2606634"/>
    <lineage>
        <taxon>Bacteria</taxon>
        <taxon>Bacillati</taxon>
        <taxon>Bacillota</taxon>
        <taxon>Clostridia</taxon>
        <taxon>Lachnospirales</taxon>
        <taxon>Lachnospiraceae</taxon>
        <taxon>Velocimicrobium</taxon>
    </lineage>
</organism>
<evidence type="ECO:0000313" key="2">
    <source>
        <dbReference type="Proteomes" id="UP000482209"/>
    </source>
</evidence>
<reference evidence="1 2" key="1">
    <citation type="submission" date="2019-08" db="EMBL/GenBank/DDBJ databases">
        <title>In-depth cultivation of the pig gut microbiome towards novel bacterial diversity and tailored functional studies.</title>
        <authorList>
            <person name="Wylensek D."/>
            <person name="Hitch T.C.A."/>
            <person name="Clavel T."/>
        </authorList>
    </citation>
    <scope>NUCLEOTIDE SEQUENCE [LARGE SCALE GENOMIC DNA]</scope>
    <source>
        <strain evidence="1 2">WCA-693-APC-MOT-I</strain>
    </source>
</reference>
<dbReference type="RefSeq" id="WP_154518031.1">
    <property type="nucleotide sequence ID" value="NZ_VUMT01000005.1"/>
</dbReference>
<accession>A0A6L5XX43</accession>
<comment type="caution">
    <text evidence="1">The sequence shown here is derived from an EMBL/GenBank/DDBJ whole genome shotgun (WGS) entry which is preliminary data.</text>
</comment>
<dbReference type="AlphaFoldDB" id="A0A6L5XX43"/>
<evidence type="ECO:0000313" key="1">
    <source>
        <dbReference type="EMBL" id="MSS63189.1"/>
    </source>
</evidence>
<dbReference type="InterPro" id="IPR018755">
    <property type="entry name" value="Phage_Mu_Gp48"/>
</dbReference>
<proteinExistence type="predicted"/>
<keyword evidence="2" id="KW-1185">Reference proteome</keyword>
<dbReference type="Proteomes" id="UP000482209">
    <property type="component" value="Unassembled WGS sequence"/>
</dbReference>
<protein>
    <submittedName>
        <fullName evidence="1">DUF2313 domain-containing protein</fullName>
    </submittedName>
</protein>
<dbReference type="Pfam" id="PF10076">
    <property type="entry name" value="Phage_Mu_Gp48"/>
    <property type="match status" value="1"/>
</dbReference>
<dbReference type="EMBL" id="VUMT01000005">
    <property type="protein sequence ID" value="MSS63189.1"/>
    <property type="molecule type" value="Genomic_DNA"/>
</dbReference>